<accession>A0AAV1XLQ5</accession>
<keyword evidence="3" id="KW-1185">Reference proteome</keyword>
<sequence length="82" mass="9366">MANSKHLLACLTLLMLLFPNLESRRSFEALVERKKTLAKGYSRELIQKSQLLKASFAKEGLNFSSTYYSERLSPQGPDPKHH</sequence>
<dbReference type="Proteomes" id="UP001497480">
    <property type="component" value="Unassembled WGS sequence"/>
</dbReference>
<evidence type="ECO:0000313" key="2">
    <source>
        <dbReference type="EMBL" id="CAL0322579.1"/>
    </source>
</evidence>
<evidence type="ECO:0000256" key="1">
    <source>
        <dbReference type="SAM" id="SignalP"/>
    </source>
</evidence>
<feature type="chain" id="PRO_5043852952" evidence="1">
    <location>
        <begin position="24"/>
        <end position="82"/>
    </location>
</feature>
<dbReference type="AlphaFoldDB" id="A0AAV1XLQ5"/>
<reference evidence="2 3" key="1">
    <citation type="submission" date="2024-03" db="EMBL/GenBank/DDBJ databases">
        <authorList>
            <person name="Martinez-Hernandez J."/>
        </authorList>
    </citation>
    <scope>NUCLEOTIDE SEQUENCE [LARGE SCALE GENOMIC DNA]</scope>
</reference>
<feature type="signal peptide" evidence="1">
    <location>
        <begin position="1"/>
        <end position="23"/>
    </location>
</feature>
<dbReference type="EMBL" id="CAXHTB010000016">
    <property type="protein sequence ID" value="CAL0322579.1"/>
    <property type="molecule type" value="Genomic_DNA"/>
</dbReference>
<proteinExistence type="predicted"/>
<gene>
    <name evidence="2" type="ORF">LLUT_LOCUS23639</name>
</gene>
<keyword evidence="1" id="KW-0732">Signal</keyword>
<evidence type="ECO:0000313" key="3">
    <source>
        <dbReference type="Proteomes" id="UP001497480"/>
    </source>
</evidence>
<organism evidence="2 3">
    <name type="scientific">Lupinus luteus</name>
    <name type="common">European yellow lupine</name>
    <dbReference type="NCBI Taxonomy" id="3873"/>
    <lineage>
        <taxon>Eukaryota</taxon>
        <taxon>Viridiplantae</taxon>
        <taxon>Streptophyta</taxon>
        <taxon>Embryophyta</taxon>
        <taxon>Tracheophyta</taxon>
        <taxon>Spermatophyta</taxon>
        <taxon>Magnoliopsida</taxon>
        <taxon>eudicotyledons</taxon>
        <taxon>Gunneridae</taxon>
        <taxon>Pentapetalae</taxon>
        <taxon>rosids</taxon>
        <taxon>fabids</taxon>
        <taxon>Fabales</taxon>
        <taxon>Fabaceae</taxon>
        <taxon>Papilionoideae</taxon>
        <taxon>50 kb inversion clade</taxon>
        <taxon>genistoids sensu lato</taxon>
        <taxon>core genistoids</taxon>
        <taxon>Genisteae</taxon>
        <taxon>Lupinus</taxon>
    </lineage>
</organism>
<name>A0AAV1XLQ5_LUPLU</name>
<comment type="caution">
    <text evidence="2">The sequence shown here is derived from an EMBL/GenBank/DDBJ whole genome shotgun (WGS) entry which is preliminary data.</text>
</comment>
<protein>
    <submittedName>
        <fullName evidence="2">Uncharacterized protein</fullName>
    </submittedName>
</protein>